<reference evidence="3" key="1">
    <citation type="journal article" date="2019" name="Int. J. Syst. Evol. Microbiol.">
        <title>The Global Catalogue of Microorganisms (GCM) 10K type strain sequencing project: providing services to taxonomists for standard genome sequencing and annotation.</title>
        <authorList>
            <consortium name="The Broad Institute Genomics Platform"/>
            <consortium name="The Broad Institute Genome Sequencing Center for Infectious Disease"/>
            <person name="Wu L."/>
            <person name="Ma J."/>
        </authorList>
    </citation>
    <scope>NUCLEOTIDE SEQUENCE [LARGE SCALE GENOMIC DNA]</scope>
    <source>
        <strain evidence="3">NBRC 100033</strain>
    </source>
</reference>
<dbReference type="InterPro" id="IPR025737">
    <property type="entry name" value="FApF"/>
</dbReference>
<evidence type="ECO:0000313" key="2">
    <source>
        <dbReference type="EMBL" id="GLR64556.1"/>
    </source>
</evidence>
<name>A0ABQ5ZYJ1_9GAMM</name>
<dbReference type="PROSITE" id="PS51257">
    <property type="entry name" value="PROKAR_LIPOPROTEIN"/>
    <property type="match status" value="1"/>
</dbReference>
<evidence type="ECO:0000313" key="3">
    <source>
        <dbReference type="Proteomes" id="UP001156682"/>
    </source>
</evidence>
<gene>
    <name evidence="2" type="ORF">GCM10007878_19940</name>
</gene>
<organism evidence="2 3">
    <name type="scientific">Marinospirillum insulare</name>
    <dbReference type="NCBI Taxonomy" id="217169"/>
    <lineage>
        <taxon>Bacteria</taxon>
        <taxon>Pseudomonadati</taxon>
        <taxon>Pseudomonadota</taxon>
        <taxon>Gammaproteobacteria</taxon>
        <taxon>Oceanospirillales</taxon>
        <taxon>Oceanospirillaceae</taxon>
        <taxon>Marinospirillum</taxon>
    </lineage>
</organism>
<evidence type="ECO:0000256" key="1">
    <source>
        <dbReference type="SAM" id="SignalP"/>
    </source>
</evidence>
<feature type="chain" id="PRO_5045205511" description="MetA-pathway of phenol degradation" evidence="1">
    <location>
        <begin position="23"/>
        <end position="271"/>
    </location>
</feature>
<sequence length="271" mass="28525">MKIKQLAIAAAISSCLAAPTFAGHYVPGIEGVKASSVPPPGIYYKGYYVNYEADKFDGGGPDKVTVNALAHRLIWVTPQEFLGGDLTLEAILPMINEKVKAGGATVKSESGLGDLYLGGVIGWHGEQWDAVGGMGYWAETGDKDKVGQGHDGIMLTFGGTYKLNQAGDITLSGLGRYEINGDKSGGVTVKDNLTLEWGLGKAYGTLDVGVAGYITREMSGSNKEERNALGMSVGKFWPGFMLGADIAAYKELSSSNGPEGSVIRASLTKVF</sequence>
<dbReference type="Pfam" id="PF13557">
    <property type="entry name" value="Phenol_MetA_deg"/>
    <property type="match status" value="1"/>
</dbReference>
<keyword evidence="1" id="KW-0732">Signal</keyword>
<protein>
    <recommendedName>
        <fullName evidence="4">MetA-pathway of phenol degradation</fullName>
    </recommendedName>
</protein>
<evidence type="ECO:0008006" key="4">
    <source>
        <dbReference type="Google" id="ProtNLM"/>
    </source>
</evidence>
<proteinExistence type="predicted"/>
<comment type="caution">
    <text evidence="2">The sequence shown here is derived from an EMBL/GenBank/DDBJ whole genome shotgun (WGS) entry which is preliminary data.</text>
</comment>
<accession>A0ABQ5ZYJ1</accession>
<feature type="signal peptide" evidence="1">
    <location>
        <begin position="1"/>
        <end position="22"/>
    </location>
</feature>
<dbReference type="EMBL" id="BSOR01000035">
    <property type="protein sequence ID" value="GLR64556.1"/>
    <property type="molecule type" value="Genomic_DNA"/>
</dbReference>
<dbReference type="Proteomes" id="UP001156682">
    <property type="component" value="Unassembled WGS sequence"/>
</dbReference>
<dbReference type="RefSeq" id="WP_027851251.1">
    <property type="nucleotide sequence ID" value="NZ_BSOR01000035.1"/>
</dbReference>
<keyword evidence="3" id="KW-1185">Reference proteome</keyword>